<dbReference type="EMBL" id="VUOA01000032">
    <property type="protein sequence ID" value="KAA2235878.1"/>
    <property type="molecule type" value="Genomic_DNA"/>
</dbReference>
<reference evidence="1 2" key="1">
    <citation type="submission" date="2019-09" db="EMBL/GenBank/DDBJ databases">
        <title>Salinarimonas rosea gen. nov., sp. nov., a new member of the a-2 subgroup of the Proteobacteria.</title>
        <authorList>
            <person name="Liu J."/>
        </authorList>
    </citation>
    <scope>NUCLEOTIDE SEQUENCE [LARGE SCALE GENOMIC DNA]</scope>
    <source>
        <strain evidence="1 2">BN140002</strain>
    </source>
</reference>
<dbReference type="AlphaFoldDB" id="A0A5B2VAX7"/>
<protein>
    <submittedName>
        <fullName evidence="1">Uncharacterized protein</fullName>
    </submittedName>
</protein>
<dbReference type="OrthoDB" id="8187370at2"/>
<dbReference type="Proteomes" id="UP000323142">
    <property type="component" value="Unassembled WGS sequence"/>
</dbReference>
<keyword evidence="2" id="KW-1185">Reference proteome</keyword>
<name>A0A5B2VAX7_9HYPH</name>
<reference evidence="1 2" key="2">
    <citation type="submission" date="2019-09" db="EMBL/GenBank/DDBJ databases">
        <authorList>
            <person name="Jin C."/>
        </authorList>
    </citation>
    <scope>NUCLEOTIDE SEQUENCE [LARGE SCALE GENOMIC DNA]</scope>
    <source>
        <strain evidence="1 2">BN140002</strain>
    </source>
</reference>
<sequence>MVNEIKPAVGTGNALSQAEIRYCLSERIRIETMEAVVNTQFSGQVSRFNASVDDYNSRCANYRYRRSDMDAARSAVEANRASIESAARALVWSWR</sequence>
<gene>
    <name evidence="1" type="ORF">F0L46_17720</name>
</gene>
<dbReference type="RefSeq" id="WP_149819975.1">
    <property type="nucleotide sequence ID" value="NZ_VUOA01000032.1"/>
</dbReference>
<organism evidence="1 2">
    <name type="scientific">Salinarimonas soli</name>
    <dbReference type="NCBI Taxonomy" id="1638099"/>
    <lineage>
        <taxon>Bacteria</taxon>
        <taxon>Pseudomonadati</taxon>
        <taxon>Pseudomonadota</taxon>
        <taxon>Alphaproteobacteria</taxon>
        <taxon>Hyphomicrobiales</taxon>
        <taxon>Salinarimonadaceae</taxon>
        <taxon>Salinarimonas</taxon>
    </lineage>
</organism>
<evidence type="ECO:0000313" key="1">
    <source>
        <dbReference type="EMBL" id="KAA2235878.1"/>
    </source>
</evidence>
<proteinExistence type="predicted"/>
<comment type="caution">
    <text evidence="1">The sequence shown here is derived from an EMBL/GenBank/DDBJ whole genome shotgun (WGS) entry which is preliminary data.</text>
</comment>
<accession>A0A5B2VAX7</accession>
<evidence type="ECO:0000313" key="2">
    <source>
        <dbReference type="Proteomes" id="UP000323142"/>
    </source>
</evidence>